<comment type="caution">
    <text evidence="3">The sequence shown here is derived from an EMBL/GenBank/DDBJ whole genome shotgun (WGS) entry which is preliminary data.</text>
</comment>
<keyword evidence="2" id="KW-0812">Transmembrane</keyword>
<gene>
    <name evidence="3" type="ORF">ABZZ21_26030</name>
</gene>
<evidence type="ECO:0000313" key="3">
    <source>
        <dbReference type="EMBL" id="MET9847943.1"/>
    </source>
</evidence>
<dbReference type="RefSeq" id="WP_355399487.1">
    <property type="nucleotide sequence ID" value="NZ_JBEXPZ010000034.1"/>
</dbReference>
<keyword evidence="2" id="KW-1133">Transmembrane helix</keyword>
<dbReference type="EMBL" id="JBEXPZ010000034">
    <property type="protein sequence ID" value="MET9847943.1"/>
    <property type="molecule type" value="Genomic_DNA"/>
</dbReference>
<name>A0ABV2V2A4_9ACTN</name>
<proteinExistence type="predicted"/>
<feature type="transmembrane region" description="Helical" evidence="2">
    <location>
        <begin position="36"/>
        <end position="59"/>
    </location>
</feature>
<keyword evidence="2" id="KW-0472">Membrane</keyword>
<feature type="region of interest" description="Disordered" evidence="1">
    <location>
        <begin position="1"/>
        <end position="21"/>
    </location>
</feature>
<reference evidence="3 4" key="1">
    <citation type="submission" date="2024-06" db="EMBL/GenBank/DDBJ databases">
        <title>The Natural Products Discovery Center: Release of the First 8490 Sequenced Strains for Exploring Actinobacteria Biosynthetic Diversity.</title>
        <authorList>
            <person name="Kalkreuter E."/>
            <person name="Kautsar S.A."/>
            <person name="Yang D."/>
            <person name="Bader C.D."/>
            <person name="Teijaro C.N."/>
            <person name="Fluegel L."/>
            <person name="Davis C.M."/>
            <person name="Simpson J.R."/>
            <person name="Lauterbach L."/>
            <person name="Steele A.D."/>
            <person name="Gui C."/>
            <person name="Meng S."/>
            <person name="Li G."/>
            <person name="Viehrig K."/>
            <person name="Ye F."/>
            <person name="Su P."/>
            <person name="Kiefer A.F."/>
            <person name="Nichols A."/>
            <person name="Cepeda A.J."/>
            <person name="Yan W."/>
            <person name="Fan B."/>
            <person name="Jiang Y."/>
            <person name="Adhikari A."/>
            <person name="Zheng C.-J."/>
            <person name="Schuster L."/>
            <person name="Cowan T.M."/>
            <person name="Smanski M.J."/>
            <person name="Chevrette M.G."/>
            <person name="De Carvalho L.P.S."/>
            <person name="Shen B."/>
        </authorList>
    </citation>
    <scope>NUCLEOTIDE SEQUENCE [LARGE SCALE GENOMIC DNA]</scope>
    <source>
        <strain evidence="3 4">NPDC006434</strain>
    </source>
</reference>
<dbReference type="Proteomes" id="UP001550210">
    <property type="component" value="Unassembled WGS sequence"/>
</dbReference>
<evidence type="ECO:0000256" key="2">
    <source>
        <dbReference type="SAM" id="Phobius"/>
    </source>
</evidence>
<evidence type="ECO:0000313" key="4">
    <source>
        <dbReference type="Proteomes" id="UP001550210"/>
    </source>
</evidence>
<evidence type="ECO:0000256" key="1">
    <source>
        <dbReference type="SAM" id="MobiDB-lite"/>
    </source>
</evidence>
<organism evidence="3 4">
    <name type="scientific">Streptomyces ossamyceticus</name>
    <dbReference type="NCBI Taxonomy" id="249581"/>
    <lineage>
        <taxon>Bacteria</taxon>
        <taxon>Bacillati</taxon>
        <taxon>Actinomycetota</taxon>
        <taxon>Actinomycetes</taxon>
        <taxon>Kitasatosporales</taxon>
        <taxon>Streptomycetaceae</taxon>
        <taxon>Streptomyces</taxon>
    </lineage>
</organism>
<sequence length="62" mass="6611">MSKGESTGNDAVPEPHGRPSMARWARRVRRAHNEAGLYLLRGAATAVGGAIVAYGGVWLHAR</sequence>
<protein>
    <submittedName>
        <fullName evidence="3">Uncharacterized protein</fullName>
    </submittedName>
</protein>
<accession>A0ABV2V2A4</accession>
<keyword evidence="4" id="KW-1185">Reference proteome</keyword>